<dbReference type="Gene3D" id="3.90.1410.10">
    <property type="entry name" value="set domain protein methyltransferase, domain 1"/>
    <property type="match status" value="1"/>
</dbReference>
<dbReference type="Pfam" id="PF00856">
    <property type="entry name" value="SET"/>
    <property type="match status" value="1"/>
</dbReference>
<dbReference type="GO" id="GO:0016279">
    <property type="term" value="F:protein-lysine N-methyltransferase activity"/>
    <property type="evidence" value="ECO:0007669"/>
    <property type="project" value="TreeGrafter"/>
</dbReference>
<keyword evidence="1" id="KW-0175">Coiled coil</keyword>
<dbReference type="InterPro" id="IPR046341">
    <property type="entry name" value="SET_dom_sf"/>
</dbReference>
<keyword evidence="2" id="KW-0732">Signal</keyword>
<dbReference type="InterPro" id="IPR050600">
    <property type="entry name" value="SETD3_SETD6_MTase"/>
</dbReference>
<evidence type="ECO:0000259" key="3">
    <source>
        <dbReference type="Pfam" id="PF00856"/>
    </source>
</evidence>
<organism evidence="4">
    <name type="scientific">Neobodo designis</name>
    <name type="common">Flagellated protozoan</name>
    <name type="synonym">Bodo designis</name>
    <dbReference type="NCBI Taxonomy" id="312471"/>
    <lineage>
        <taxon>Eukaryota</taxon>
        <taxon>Discoba</taxon>
        <taxon>Euglenozoa</taxon>
        <taxon>Kinetoplastea</taxon>
        <taxon>Metakinetoplastina</taxon>
        <taxon>Neobodonida</taxon>
        <taxon>Neobodo</taxon>
    </lineage>
</organism>
<dbReference type="InterPro" id="IPR001214">
    <property type="entry name" value="SET_dom"/>
</dbReference>
<protein>
    <recommendedName>
        <fullName evidence="3">SET domain-containing protein</fullName>
    </recommendedName>
</protein>
<dbReference type="SUPFAM" id="SSF82199">
    <property type="entry name" value="SET domain"/>
    <property type="match status" value="1"/>
</dbReference>
<name>A0A7S1Q562_NEODS</name>
<dbReference type="CDD" id="cd10527">
    <property type="entry name" value="SET_LSMT"/>
    <property type="match status" value="1"/>
</dbReference>
<reference evidence="4" key="1">
    <citation type="submission" date="2021-01" db="EMBL/GenBank/DDBJ databases">
        <authorList>
            <person name="Corre E."/>
            <person name="Pelletier E."/>
            <person name="Niang G."/>
            <person name="Scheremetjew M."/>
            <person name="Finn R."/>
            <person name="Kale V."/>
            <person name="Holt S."/>
            <person name="Cochrane G."/>
            <person name="Meng A."/>
            <person name="Brown T."/>
            <person name="Cohen L."/>
        </authorList>
    </citation>
    <scope>NUCLEOTIDE SEQUENCE</scope>
    <source>
        <strain evidence="4">CCAP 1951/1</strain>
    </source>
</reference>
<proteinExistence type="predicted"/>
<dbReference type="PANTHER" id="PTHR13271">
    <property type="entry name" value="UNCHARACTERIZED PUTATIVE METHYLTRANSFERASE"/>
    <property type="match status" value="1"/>
</dbReference>
<feature type="domain" description="SET" evidence="3">
    <location>
        <begin position="458"/>
        <end position="663"/>
    </location>
</feature>
<feature type="signal peptide" evidence="2">
    <location>
        <begin position="1"/>
        <end position="21"/>
    </location>
</feature>
<accession>A0A7S1Q562</accession>
<evidence type="ECO:0000256" key="2">
    <source>
        <dbReference type="SAM" id="SignalP"/>
    </source>
</evidence>
<dbReference type="EMBL" id="HBGF01022850">
    <property type="protein sequence ID" value="CAD9116677.1"/>
    <property type="molecule type" value="Transcribed_RNA"/>
</dbReference>
<dbReference type="AlphaFoldDB" id="A0A7S1Q562"/>
<gene>
    <name evidence="4" type="ORF">NDES1114_LOCUS15088</name>
</gene>
<sequence>MSMLRLLSVCILISALAASAATPKPARFAAVMHKATFEKQGTYPIRFDAKGEHHPALKTGKRDKNGFALDHTSIHLSERPRLHPQLIITSTDGAITRAILDYGDEAFAIPKSKLTIKARHSDVILAEIDFKPMLGVDKKAHDIEWPEQLKAVSAMQAEMLLEFTFDHQETTTFVYTLESGIPAEVYDSGQMYDLTPHNSTMMTKFMIKVNKGEKEKLSVWVSRKPISPDFTLLVALDGEIFAQANVEHDPTSSDALGYDVEIDKDVGRFLKSRIDFIVHFYEKPRSHLAIAKVPNLRESLNELKSADKPMNKLTLATDVPNLLLQLQYHQGTNFVGLKVLQPGPMANVQLSLYRVDKDGERTLFLREGDDVVPFYPKDSELQYGWDDALPSDVEAVTTDGEDLFTSPVEVELWYNVAKETGVANDLRNWIVGNGGKVGKLDLGYLDAARHSWERKHALTATSDLESGDVIAAIPYSLLVTSSTVERGAWGKMLANNSNKHREHVAEHGVMGDAEKILHMTTVVHMQLFDESMNFRPYFNTFTKSANKLPPFFTDDEVALFDFDPQVRKEIERMKALWEVEFATLEEVNTMLPRGFTRQSYFEARSQVETRLLNLTGELVLAPIVDLLTHDDDPNAKVEYNDESHVITVVATKHITAGNPITVDLGHREKTGLDFLIQFGFVPPKAIDAATLVVPEVGAAYLTADIDSRDALALRIANARAKGDADAAEEELGTAKADVIAAAKERFAALSSAAAPHHPSSPLAKDAARLLATEREVLSKHIQASESA</sequence>
<feature type="coiled-coil region" evidence="1">
    <location>
        <begin position="717"/>
        <end position="744"/>
    </location>
</feature>
<feature type="chain" id="PRO_5031135600" description="SET domain-containing protein" evidence="2">
    <location>
        <begin position="22"/>
        <end position="787"/>
    </location>
</feature>
<evidence type="ECO:0000313" key="4">
    <source>
        <dbReference type="EMBL" id="CAD9116677.1"/>
    </source>
</evidence>
<evidence type="ECO:0000256" key="1">
    <source>
        <dbReference type="SAM" id="Coils"/>
    </source>
</evidence>